<dbReference type="EMBL" id="QNVI01000068">
    <property type="protein sequence ID" value="TDA37606.1"/>
    <property type="molecule type" value="Genomic_DNA"/>
</dbReference>
<evidence type="ECO:0000313" key="3">
    <source>
        <dbReference type="Proteomes" id="UP000317265"/>
    </source>
</evidence>
<comment type="caution">
    <text evidence="2">The sequence shown here is derived from an EMBL/GenBank/DDBJ whole genome shotgun (WGS) entry which is preliminary data.</text>
</comment>
<evidence type="ECO:0008006" key="4">
    <source>
        <dbReference type="Google" id="ProtNLM"/>
    </source>
</evidence>
<keyword evidence="1" id="KW-1277">Toxin-antitoxin system</keyword>
<accession>A0A523B9I9</accession>
<evidence type="ECO:0000256" key="1">
    <source>
        <dbReference type="ARBA" id="ARBA00022649"/>
    </source>
</evidence>
<dbReference type="AlphaFoldDB" id="A0A523B9I9"/>
<dbReference type="Proteomes" id="UP000317265">
    <property type="component" value="Unassembled WGS sequence"/>
</dbReference>
<reference evidence="2 3" key="1">
    <citation type="journal article" date="2019" name="Nat. Microbiol.">
        <title>Expanding anaerobic alkane metabolism in the domain of Archaea.</title>
        <authorList>
            <person name="Wang Y."/>
            <person name="Wegener G."/>
            <person name="Hou J."/>
            <person name="Wang F."/>
            <person name="Xiao X."/>
        </authorList>
    </citation>
    <scope>NUCLEOTIDE SEQUENCE [LARGE SCALE GENOMIC DNA]</scope>
    <source>
        <strain evidence="2">WYZ-LMO11</strain>
    </source>
</reference>
<gene>
    <name evidence="2" type="ORF">DSO09_06685</name>
</gene>
<organism evidence="2 3">
    <name type="scientific">Thermoproteota archaeon</name>
    <dbReference type="NCBI Taxonomy" id="2056631"/>
    <lineage>
        <taxon>Archaea</taxon>
        <taxon>Thermoproteota</taxon>
    </lineage>
</organism>
<sequence>MSKYITVSAKVRRELLDEARKLNINVSELIRSTLENEVRRRKLLLLEEKLKNQKSILDKINIDDIVKIIREDRESR</sequence>
<evidence type="ECO:0000313" key="2">
    <source>
        <dbReference type="EMBL" id="TDA37606.1"/>
    </source>
</evidence>
<dbReference type="InterPro" id="IPR009956">
    <property type="entry name" value="Post-segregation_anti-tox_CcdA"/>
</dbReference>
<protein>
    <recommendedName>
        <fullName evidence="4">VapB-type antitoxin</fullName>
    </recommendedName>
</protein>
<dbReference type="Pfam" id="PF07362">
    <property type="entry name" value="CcdA"/>
    <property type="match status" value="1"/>
</dbReference>
<name>A0A523B9I9_9CREN</name>
<proteinExistence type="predicted"/>